<keyword evidence="3" id="KW-1185">Reference proteome</keyword>
<protein>
    <submittedName>
        <fullName evidence="2">Uncharacterized protein</fullName>
    </submittedName>
</protein>
<dbReference type="Proteomes" id="UP001341840">
    <property type="component" value="Unassembled WGS sequence"/>
</dbReference>
<evidence type="ECO:0000313" key="3">
    <source>
        <dbReference type="Proteomes" id="UP001341840"/>
    </source>
</evidence>
<sequence length="142" mass="16577">MMVVVAVTHMIVSRKIYTYMPTADELSSEDEDEDEIRITQVRKNDSNRKRGADMDLKKAREDIMLKDDGLVVDSNSDVDLGQMFRNDANIARKHEVYDTYDADSDGKESWESLQMKTPPNFKDEDNDDDDDMPLFKEWVKFR</sequence>
<evidence type="ECO:0000313" key="2">
    <source>
        <dbReference type="EMBL" id="MED6196804.1"/>
    </source>
</evidence>
<feature type="region of interest" description="Disordered" evidence="1">
    <location>
        <begin position="101"/>
        <end position="129"/>
    </location>
</feature>
<gene>
    <name evidence="2" type="ORF">PIB30_050731</name>
</gene>
<name>A0ABU6XFG3_9FABA</name>
<reference evidence="2 3" key="1">
    <citation type="journal article" date="2023" name="Plants (Basel)">
        <title>Bridging the Gap: Combining Genomics and Transcriptomics Approaches to Understand Stylosanthes scabra, an Orphan Legume from the Brazilian Caatinga.</title>
        <authorList>
            <person name="Ferreira-Neto J.R.C."/>
            <person name="da Silva M.D."/>
            <person name="Binneck E."/>
            <person name="de Melo N.F."/>
            <person name="da Silva R.H."/>
            <person name="de Melo A.L.T.M."/>
            <person name="Pandolfi V."/>
            <person name="Bustamante F.O."/>
            <person name="Brasileiro-Vidal A.C."/>
            <person name="Benko-Iseppon A.M."/>
        </authorList>
    </citation>
    <scope>NUCLEOTIDE SEQUENCE [LARGE SCALE GENOMIC DNA]</scope>
    <source>
        <tissue evidence="2">Leaves</tissue>
    </source>
</reference>
<comment type="caution">
    <text evidence="2">The sequence shown here is derived from an EMBL/GenBank/DDBJ whole genome shotgun (WGS) entry which is preliminary data.</text>
</comment>
<proteinExistence type="predicted"/>
<organism evidence="2 3">
    <name type="scientific">Stylosanthes scabra</name>
    <dbReference type="NCBI Taxonomy" id="79078"/>
    <lineage>
        <taxon>Eukaryota</taxon>
        <taxon>Viridiplantae</taxon>
        <taxon>Streptophyta</taxon>
        <taxon>Embryophyta</taxon>
        <taxon>Tracheophyta</taxon>
        <taxon>Spermatophyta</taxon>
        <taxon>Magnoliopsida</taxon>
        <taxon>eudicotyledons</taxon>
        <taxon>Gunneridae</taxon>
        <taxon>Pentapetalae</taxon>
        <taxon>rosids</taxon>
        <taxon>fabids</taxon>
        <taxon>Fabales</taxon>
        <taxon>Fabaceae</taxon>
        <taxon>Papilionoideae</taxon>
        <taxon>50 kb inversion clade</taxon>
        <taxon>dalbergioids sensu lato</taxon>
        <taxon>Dalbergieae</taxon>
        <taxon>Pterocarpus clade</taxon>
        <taxon>Stylosanthes</taxon>
    </lineage>
</organism>
<accession>A0ABU6XFG3</accession>
<evidence type="ECO:0000256" key="1">
    <source>
        <dbReference type="SAM" id="MobiDB-lite"/>
    </source>
</evidence>
<dbReference type="EMBL" id="JASCZI010211800">
    <property type="protein sequence ID" value="MED6196804.1"/>
    <property type="molecule type" value="Genomic_DNA"/>
</dbReference>